<comment type="cofactor">
    <cofactor evidence="1">
        <name>pantetheine 4'-phosphate</name>
        <dbReference type="ChEBI" id="CHEBI:47942"/>
    </cofactor>
</comment>
<dbReference type="Pfam" id="PF13193">
    <property type="entry name" value="AMP-binding_C"/>
    <property type="match status" value="1"/>
</dbReference>
<dbReference type="InterPro" id="IPR000873">
    <property type="entry name" value="AMP-dep_synth/lig_dom"/>
</dbReference>
<organism evidence="6 7">
    <name type="scientific">Streptomyces coerulescens</name>
    <dbReference type="NCBI Taxonomy" id="29304"/>
    <lineage>
        <taxon>Bacteria</taxon>
        <taxon>Bacillati</taxon>
        <taxon>Actinomycetota</taxon>
        <taxon>Actinomycetes</taxon>
        <taxon>Kitasatosporales</taxon>
        <taxon>Streptomycetaceae</taxon>
        <taxon>Streptomyces</taxon>
    </lineage>
</organism>
<dbReference type="InterPro" id="IPR010071">
    <property type="entry name" value="AA_adenyl_dom"/>
</dbReference>
<dbReference type="InterPro" id="IPR023213">
    <property type="entry name" value="CAT-like_dom_sf"/>
</dbReference>
<dbReference type="PROSITE" id="PS00012">
    <property type="entry name" value="PHOSPHOPANTETHEINE"/>
    <property type="match status" value="2"/>
</dbReference>
<dbReference type="Gene3D" id="3.30.300.30">
    <property type="match status" value="1"/>
</dbReference>
<dbReference type="InterPro" id="IPR029058">
    <property type="entry name" value="AB_hydrolase_fold"/>
</dbReference>
<evidence type="ECO:0000256" key="2">
    <source>
        <dbReference type="ARBA" id="ARBA00022450"/>
    </source>
</evidence>
<dbReference type="Pfam" id="PF00668">
    <property type="entry name" value="Condensation"/>
    <property type="match status" value="1"/>
</dbReference>
<feature type="domain" description="Carrier" evidence="5">
    <location>
        <begin position="1082"/>
        <end position="1156"/>
    </location>
</feature>
<comment type="caution">
    <text evidence="6">The sequence shown here is derived from an EMBL/GenBank/DDBJ whole genome shotgun (WGS) entry which is preliminary data.</text>
</comment>
<dbReference type="InterPro" id="IPR025110">
    <property type="entry name" value="AMP-bd_C"/>
</dbReference>
<dbReference type="InterPro" id="IPR009081">
    <property type="entry name" value="PP-bd_ACP"/>
</dbReference>
<evidence type="ECO:0000313" key="6">
    <source>
        <dbReference type="EMBL" id="MFC5212320.1"/>
    </source>
</evidence>
<evidence type="ECO:0000259" key="5">
    <source>
        <dbReference type="PROSITE" id="PS50075"/>
    </source>
</evidence>
<dbReference type="Pfam" id="PF00550">
    <property type="entry name" value="PP-binding"/>
    <property type="match status" value="2"/>
</dbReference>
<evidence type="ECO:0000256" key="4">
    <source>
        <dbReference type="SAM" id="MobiDB-lite"/>
    </source>
</evidence>
<dbReference type="SUPFAM" id="SSF47336">
    <property type="entry name" value="ACP-like"/>
    <property type="match status" value="2"/>
</dbReference>
<dbReference type="NCBIfam" id="TIGR01733">
    <property type="entry name" value="AA-adenyl-dom"/>
    <property type="match status" value="1"/>
</dbReference>
<dbReference type="InterPro" id="IPR042099">
    <property type="entry name" value="ANL_N_sf"/>
</dbReference>
<feature type="region of interest" description="Disordered" evidence="4">
    <location>
        <begin position="1154"/>
        <end position="1195"/>
    </location>
</feature>
<protein>
    <submittedName>
        <fullName evidence="6">Amino acid adenylation domain-containing protein</fullName>
    </submittedName>
</protein>
<keyword evidence="7" id="KW-1185">Reference proteome</keyword>
<feature type="compositionally biased region" description="Basic and acidic residues" evidence="4">
    <location>
        <begin position="1177"/>
        <end position="1189"/>
    </location>
</feature>
<dbReference type="RefSeq" id="WP_380844662.1">
    <property type="nucleotide sequence ID" value="NZ_JBHSKM010000001.1"/>
</dbReference>
<dbReference type="Gene3D" id="3.40.50.12780">
    <property type="entry name" value="N-terminal domain of ligase-like"/>
    <property type="match status" value="1"/>
</dbReference>
<keyword evidence="3" id="KW-0597">Phosphoprotein</keyword>
<name>A0ABW0CBW0_STRCD</name>
<dbReference type="EMBL" id="JBHSKM010000001">
    <property type="protein sequence ID" value="MFC5212320.1"/>
    <property type="molecule type" value="Genomic_DNA"/>
</dbReference>
<reference evidence="7" key="1">
    <citation type="journal article" date="2019" name="Int. J. Syst. Evol. Microbiol.">
        <title>The Global Catalogue of Microorganisms (GCM) 10K type strain sequencing project: providing services to taxonomists for standard genome sequencing and annotation.</title>
        <authorList>
            <consortium name="The Broad Institute Genomics Platform"/>
            <consortium name="The Broad Institute Genome Sequencing Center for Infectious Disease"/>
            <person name="Wu L."/>
            <person name="Ma J."/>
        </authorList>
    </citation>
    <scope>NUCLEOTIDE SEQUENCE [LARGE SCALE GENOMIC DNA]</scope>
    <source>
        <strain evidence="7">KCTC 42586</strain>
    </source>
</reference>
<sequence>MGATGALHGVHELFAEQARRTPAATALVHGGERLTYGELDARADGLAALLRGRGVRPGALVGVYLERSAEMVVALLGTLKAGAGHVMLDPDFPAERLRGMAADAGVGVVVSRRGDRQPVTAALSVAVEDAEQARRIEPRAVAVRPHDPACVMFTSGSTGRPKGIVASHAAITGTLTGQDFASFGAGAVWLQCSPVSWDAFALELWGPLLNGGLCVLHPGQRPDPVVMADLVARHAVTSLYLSASLFHVVVDEYPRALDGLRELIVGGEPLSPAHAARALARHPGLRLSNGYGPVEGMVFLTVHPVTAEEVRDGRPVPIGRPLAGKRLRVLDEGLRPVADGGTGELYAAGAGVALGYRGRPEQTAERFVADPYGPPGERMYRTGDLVRRRADGVLEYLGRADSQVKIRGFRVEPGEVETVLAGHPDVVRAAVVARPDSTGEKRLVAYVVPRDVRRPSEGELREHAARLLADYLVPAAFVLLDALPLTPNGKLDRAALPEPGPVTGSLGSAAGRRPSGPVEEALCGLFSEVLGVASVGPEDDFFTLGGNSLMVARLLGRIRLTLGARVGVRTLFECRTPAALLPHVDETALLPHVEETARKDDGSAASTPLPADDTHPLSYAQRRLWFLDRVDAGAAYTLPVLVRLHGAVDTAALRAALGDVAARQTVLRTVFEETDGEPRQRVLDGAAARPRLRQVEVGAGELAKAVEEAARHRFDLAAELPLHAVLFSVIDRPGEHALLLVLHHIAGDGWSLPPLFRDLSRAYAARAAGTAPEPEPLPVAYADFARRQQERLGAVHDPGSLASDQLAFWRTSLAGLAPGGPLLPRRPGRPAVPGRDAETVVRRLDAREHARIVEAAREQGATLFMALHAALAAALVRAGAGEDLAVGSPIAGRGHDGTVDDVVGFFVNMLVLRTDASGDPTARQLLARIRETALDAFAHQDVPFEEVVDALSPVRPPGRQPFTEVVLALQNNARAEVGLPGAARGVQPLRTGAARFELLVDVTDDHTAAGAPDGMTLVFEYRTSCLEPEFANGLADAVVEALRAAAAEPDLPLSRLPLPEPPRRADPARDAVLTPARADSGPADSALRREIAAVWSEVLGVGRVGPHDDFFRLGGNSLRAVRVAARLTGAGRTVTAAQLFTSPTVAALAAELERAPAEAPAAPAPIPRRPRVPRRPGRTDRTDRTDTGQKEVPWT</sequence>
<dbReference type="InterPro" id="IPR006162">
    <property type="entry name" value="Ppantetheine_attach_site"/>
</dbReference>
<dbReference type="InterPro" id="IPR001242">
    <property type="entry name" value="Condensation_dom"/>
</dbReference>
<dbReference type="Gene3D" id="3.40.50.1820">
    <property type="entry name" value="alpha/beta hydrolase"/>
    <property type="match status" value="1"/>
</dbReference>
<dbReference type="PROSITE" id="PS00455">
    <property type="entry name" value="AMP_BINDING"/>
    <property type="match status" value="1"/>
</dbReference>
<gene>
    <name evidence="6" type="ORF">ACFPQ9_00570</name>
</gene>
<evidence type="ECO:0000256" key="3">
    <source>
        <dbReference type="ARBA" id="ARBA00022553"/>
    </source>
</evidence>
<dbReference type="PANTHER" id="PTHR45527:SF1">
    <property type="entry name" value="FATTY ACID SYNTHASE"/>
    <property type="match status" value="1"/>
</dbReference>
<feature type="domain" description="Carrier" evidence="5">
    <location>
        <begin position="513"/>
        <end position="588"/>
    </location>
</feature>
<dbReference type="Gene3D" id="3.30.559.10">
    <property type="entry name" value="Chloramphenicol acetyltransferase-like domain"/>
    <property type="match status" value="1"/>
</dbReference>
<dbReference type="PROSITE" id="PS50075">
    <property type="entry name" value="CARRIER"/>
    <property type="match status" value="2"/>
</dbReference>
<dbReference type="CDD" id="cd12117">
    <property type="entry name" value="A_NRPS_Srf_like"/>
    <property type="match status" value="1"/>
</dbReference>
<dbReference type="SUPFAM" id="SSF56801">
    <property type="entry name" value="Acetyl-CoA synthetase-like"/>
    <property type="match status" value="1"/>
</dbReference>
<dbReference type="InterPro" id="IPR020806">
    <property type="entry name" value="PKS_PP-bd"/>
</dbReference>
<dbReference type="Pfam" id="PF00501">
    <property type="entry name" value="AMP-binding"/>
    <property type="match status" value="1"/>
</dbReference>
<dbReference type="SUPFAM" id="SSF52777">
    <property type="entry name" value="CoA-dependent acyltransferases"/>
    <property type="match status" value="2"/>
</dbReference>
<evidence type="ECO:0000313" key="7">
    <source>
        <dbReference type="Proteomes" id="UP001596263"/>
    </source>
</evidence>
<dbReference type="PANTHER" id="PTHR45527">
    <property type="entry name" value="NONRIBOSOMAL PEPTIDE SYNTHETASE"/>
    <property type="match status" value="1"/>
</dbReference>
<dbReference type="SMART" id="SM00823">
    <property type="entry name" value="PKS_PP"/>
    <property type="match status" value="2"/>
</dbReference>
<dbReference type="Gene3D" id="3.30.559.30">
    <property type="entry name" value="Nonribosomal peptide synthetase, condensation domain"/>
    <property type="match status" value="1"/>
</dbReference>
<dbReference type="InterPro" id="IPR020845">
    <property type="entry name" value="AMP-binding_CS"/>
</dbReference>
<evidence type="ECO:0000256" key="1">
    <source>
        <dbReference type="ARBA" id="ARBA00001957"/>
    </source>
</evidence>
<keyword evidence="2" id="KW-0596">Phosphopantetheine</keyword>
<feature type="region of interest" description="Disordered" evidence="4">
    <location>
        <begin position="494"/>
        <end position="513"/>
    </location>
</feature>
<proteinExistence type="predicted"/>
<dbReference type="Gene3D" id="1.10.1200.10">
    <property type="entry name" value="ACP-like"/>
    <property type="match status" value="1"/>
</dbReference>
<dbReference type="Proteomes" id="UP001596263">
    <property type="component" value="Unassembled WGS sequence"/>
</dbReference>
<dbReference type="InterPro" id="IPR036736">
    <property type="entry name" value="ACP-like_sf"/>
</dbReference>
<accession>A0ABW0CBW0</accession>
<dbReference type="InterPro" id="IPR045851">
    <property type="entry name" value="AMP-bd_C_sf"/>
</dbReference>